<feature type="compositionally biased region" description="Polar residues" evidence="1">
    <location>
        <begin position="805"/>
        <end position="816"/>
    </location>
</feature>
<feature type="compositionally biased region" description="Basic and acidic residues" evidence="1">
    <location>
        <begin position="1019"/>
        <end position="1028"/>
    </location>
</feature>
<evidence type="ECO:0000313" key="3">
    <source>
        <dbReference type="RefSeq" id="XP_029019004.1"/>
    </source>
</evidence>
<feature type="compositionally biased region" description="Basic and acidic residues" evidence="1">
    <location>
        <begin position="934"/>
        <end position="955"/>
    </location>
</feature>
<sequence>MSNHHILDHKEGTAVMCPQFQVLSDFLSAHLPKAPPTDEQILDFIEKRLAPFRNPSTQQKGDYGATLLNEDSQIGENADCNIPESSNAINLPASSFSNEENVQRQGHNVLTERHTATGGQILDNCSTSSKSNAVLTFKPTVTRDCATVTSDTHSTEYPQIMRNVAAACTKTEDAIPVVLTAVAEMSPDCSSDKSVSKSLVTCSSAKKYSSSWLTLNKSLDNTDKMPGFSWTQKSTNNQEKEETGPETSEDVQLDSLKCVTNTPVGQTHSISVVFEHNTLKPKTLNGEDANGEVGQSTEQPQHFEIVCEDVTTLSKINMGRNAHFVEFPDQKAPSVTGLKYEDITNDQGVSHQVTNQPCVQVPVYEDISEDEEPQIKNIAVETRSPIPTNHEIFNLENDGPEKGDDEGDEDEWLVIPVSVEDIDFEPENPDEEQEDVELIVLHPEKASGAGRWNATRLAQYQPDSDPALAVVPSQIEVFDTFDSFVKAKSKQLGFCKSTPPDELHPNTTLYNAQDNKMIESESEDSCETDDSCDYSSATERNRLTVDRRLLKEISEPAPSDHFLSEHKGRTRRHKCKEVLDSRKGSGPKASEANDVIVLNSDTDDESDQMKKTALFLSSEDGAAPCHESSLPFESNFIVKQLKQGTNRINVSAQQDIINIDSDSDSSGSGNGQLTEDREHNKQGTSRPRMAKVVKKDSICKKKPSVERTVSLVSGGGGSTSFSVQNKLSTKMANHHTDSERPKKKTSKSSSDRLPQSVSKKARPDEPVIGRLFVVGSSPPGSHLKLSKEPKNRLGEEERKSHTKTKSASGPDNNRTANKPLASVTKPKLASRQMSNQERLSLSISTSTTTSEQFPQVRQRSASVTVSALSSVPKSKPSTSVATHHLSSSKLKRSHSYSSASTLELPKTLSKDLVSSTNTQSFAKKRLRTEWHDSFVPTKLDRRPSPGADKPLRNKSCDSSGHARPGPSHQSRPTASRHQHVNKFATPLMKRTKQEAIQRTKDINRTMSSGPSNIVSKHYKWAEEQKPVKGDTAASGWKRKSL</sequence>
<feature type="compositionally biased region" description="Basic and acidic residues" evidence="1">
    <location>
        <begin position="991"/>
        <end position="1003"/>
    </location>
</feature>
<feature type="region of interest" description="Disordered" evidence="1">
    <location>
        <begin position="934"/>
        <end position="1041"/>
    </location>
</feature>
<dbReference type="AlphaFoldDB" id="A0A6P7NN65"/>
<proteinExistence type="predicted"/>
<feature type="compositionally biased region" description="Basic and acidic residues" evidence="1">
    <location>
        <begin position="785"/>
        <end position="799"/>
    </location>
</feature>
<evidence type="ECO:0000313" key="2">
    <source>
        <dbReference type="Proteomes" id="UP000515150"/>
    </source>
</evidence>
<reference evidence="3" key="1">
    <citation type="submission" date="2025-08" db="UniProtKB">
        <authorList>
            <consortium name="RefSeq"/>
        </authorList>
    </citation>
    <scope>IDENTIFICATION</scope>
</reference>
<feature type="compositionally biased region" description="Polar residues" evidence="1">
    <location>
        <begin position="1004"/>
        <end position="1014"/>
    </location>
</feature>
<feature type="compositionally biased region" description="Basic and acidic residues" evidence="1">
    <location>
        <begin position="693"/>
        <end position="705"/>
    </location>
</feature>
<accession>A0A6P7NN65</accession>
<organism evidence="2 3">
    <name type="scientific">Betta splendens</name>
    <name type="common">Siamese fighting fish</name>
    <dbReference type="NCBI Taxonomy" id="158456"/>
    <lineage>
        <taxon>Eukaryota</taxon>
        <taxon>Metazoa</taxon>
        <taxon>Chordata</taxon>
        <taxon>Craniata</taxon>
        <taxon>Vertebrata</taxon>
        <taxon>Euteleostomi</taxon>
        <taxon>Actinopterygii</taxon>
        <taxon>Neopterygii</taxon>
        <taxon>Teleostei</taxon>
        <taxon>Neoteleostei</taxon>
        <taxon>Acanthomorphata</taxon>
        <taxon>Anabantaria</taxon>
        <taxon>Anabantiformes</taxon>
        <taxon>Anabantoidei</taxon>
        <taxon>Osphronemidae</taxon>
        <taxon>Betta</taxon>
    </lineage>
</organism>
<dbReference type="KEGG" id="bspl:114862635"/>
<feature type="region of interest" description="Disordered" evidence="1">
    <location>
        <begin position="556"/>
        <end position="607"/>
    </location>
</feature>
<gene>
    <name evidence="3" type="primary">LOC114862635</name>
</gene>
<name>A0A6P7NN65_BETSP</name>
<feature type="compositionally biased region" description="Low complexity" evidence="1">
    <location>
        <begin position="657"/>
        <end position="667"/>
    </location>
</feature>
<protein>
    <submittedName>
        <fullName evidence="3">Uncharacterized protein LOC114862635 isoform X1</fullName>
    </submittedName>
</protein>
<dbReference type="Proteomes" id="UP000515150">
    <property type="component" value="Chromosome 9"/>
</dbReference>
<feature type="region of interest" description="Disordered" evidence="1">
    <location>
        <begin position="224"/>
        <end position="251"/>
    </location>
</feature>
<keyword evidence="2" id="KW-1185">Reference proteome</keyword>
<feature type="compositionally biased region" description="Low complexity" evidence="1">
    <location>
        <begin position="860"/>
        <end position="888"/>
    </location>
</feature>
<evidence type="ECO:0000256" key="1">
    <source>
        <dbReference type="SAM" id="MobiDB-lite"/>
    </source>
</evidence>
<feature type="compositionally biased region" description="Low complexity" evidence="1">
    <location>
        <begin position="839"/>
        <end position="850"/>
    </location>
</feature>
<dbReference type="RefSeq" id="XP_029019004.1">
    <property type="nucleotide sequence ID" value="XM_029163171.3"/>
</dbReference>
<feature type="region of interest" description="Disordered" evidence="1">
    <location>
        <begin position="657"/>
        <end position="904"/>
    </location>
</feature>
<dbReference type="OrthoDB" id="8757553at2759"/>
<feature type="compositionally biased region" description="Polar residues" evidence="1">
    <location>
        <begin position="747"/>
        <end position="758"/>
    </location>
</feature>
<dbReference type="GeneID" id="114862635"/>